<dbReference type="InterPro" id="IPR006501">
    <property type="entry name" value="Pectinesterase_inhib_dom"/>
</dbReference>
<dbReference type="InterPro" id="IPR000070">
    <property type="entry name" value="Pectinesterase_cat"/>
</dbReference>
<dbReference type="CDD" id="cd15797">
    <property type="entry name" value="PMEI"/>
    <property type="match status" value="1"/>
</dbReference>
<keyword evidence="8" id="KW-1185">Reference proteome</keyword>
<dbReference type="AlphaFoldDB" id="A0AAV7E4W4"/>
<dbReference type="Pfam" id="PF01095">
    <property type="entry name" value="Pectinesterase"/>
    <property type="match status" value="2"/>
</dbReference>
<dbReference type="GO" id="GO:0046910">
    <property type="term" value="F:pectinesterase inhibitor activity"/>
    <property type="evidence" value="ECO:0007669"/>
    <property type="project" value="InterPro"/>
</dbReference>
<dbReference type="GO" id="GO:0042545">
    <property type="term" value="P:cell wall modification"/>
    <property type="evidence" value="ECO:0007669"/>
    <property type="project" value="InterPro"/>
</dbReference>
<accession>A0AAV7E4W4</accession>
<evidence type="ECO:0000259" key="6">
    <source>
        <dbReference type="Pfam" id="PF01095"/>
    </source>
</evidence>
<sequence length="1061" mass="118050">MPPFELQIGGGYRIVIPDRINLGASGYFIPIPHRRLIFSFIRGLLLIIIAAGIMAYREYRSNNSQPKRAFTVAGDGSGDFTTISAAVSAAPDHCTSPFRIYIKTGVYAEHVKVGRAKTHLEFVGDGIDKTIVAFGLSEAELNRTYNAATVYVRGDDFIARYITFVNHAGPSRGGAPAFTSEGNRTVLYRCKFQTYRATVYARYGYQFYRECEIYGSSNIIFGSAVAVFQNCTIFAGMPLPQDRITVTAHGVRSAPSAFSLHICTITRDPDQAAGPHGYLGSPWPPSSTTVVMQSFMDEIIHPYAWLLHNIIRGGPFGYYGEYDNRGPGATRHHSAPILTPQSARNFTVATLLHGGEWLPQTGGPIVDVPPEVDKVCKRADRDYYRNIYDFCVRVLLSDKRTTPNADLPAFGFVGLDFEFVNASDTYDRIHQEDARKCYGRQELLQYMPSVVRHHIPSHQVRQGGPPQKGLRDVLLPTSRVLCFTKYIFTFSCVSFIFDTYKMPPFELQIGGGYRIVIPDRINLGASGYFIPIPHRRLIFSFIRGLLLIIIAAGIMAYREYRNAQPERAFTVAGDGSGDFTTISAAVAAAPDHCTSPFRIYIKASVYAEHVKVGLAKTHLEFLGDGMDKTIIMYNLSEAELNRTYSAATVYVRGDDFTARDITFINHAGPRRGGAPAFTSEGNRTVLYRCKFQAYRATVYARYGYQFYRDCDLHGTSNIIFGSARAVFQSCTIFAGMPLGGDRITVTAHAARTPRKEPSVFSLHNCTVTREPVAVPAGARVLAYLGSPWPAMSTTVVMQSLLDKLVHPRGWLLDNINGPSRCCAEYDNRGPGAKRLNTTTLGRSAIINLTAQSALNFTVAKLLHGDEWLPSTGITYVMDSSVRYLALLLLLLHGYCCYTAGVDAVDVPPEVDRVCKRADRDYIPTVYDFCVQFLLIDKRTPTANLTMLGFIGLDSEFVNVSLTYEYIKMMRQNATGDKICYDICLQLYDNVFLAMKYGKGALSEKDYERFYYMISAITGIVDSCDFCFDHPGKFNPFKQRNFHVRGIQVSILGVASLLLGWP</sequence>
<feature type="domain" description="Pectinesterase catalytic" evidence="6">
    <location>
        <begin position="71"/>
        <end position="354"/>
    </location>
</feature>
<dbReference type="PANTHER" id="PTHR31707">
    <property type="entry name" value="PECTINESTERASE"/>
    <property type="match status" value="1"/>
</dbReference>
<evidence type="ECO:0000256" key="1">
    <source>
        <dbReference type="ARBA" id="ARBA00005184"/>
    </source>
</evidence>
<dbReference type="InterPro" id="IPR011050">
    <property type="entry name" value="Pectin_lyase_fold/virulence"/>
</dbReference>
<evidence type="ECO:0000256" key="4">
    <source>
        <dbReference type="ARBA" id="ARBA00022801"/>
    </source>
</evidence>
<dbReference type="GO" id="GO:0030599">
    <property type="term" value="F:pectinesterase activity"/>
    <property type="evidence" value="ECO:0007669"/>
    <property type="project" value="InterPro"/>
</dbReference>
<evidence type="ECO:0000313" key="7">
    <source>
        <dbReference type="EMBL" id="KAG9443839.1"/>
    </source>
</evidence>
<dbReference type="Gene3D" id="2.160.20.10">
    <property type="entry name" value="Single-stranded right-handed beta-helix, Pectin lyase-like"/>
    <property type="match status" value="2"/>
</dbReference>
<dbReference type="InterPro" id="IPR012334">
    <property type="entry name" value="Pectin_lyas_fold"/>
</dbReference>
<organism evidence="7 8">
    <name type="scientific">Aristolochia fimbriata</name>
    <name type="common">White veined hardy Dutchman's pipe vine</name>
    <dbReference type="NCBI Taxonomy" id="158543"/>
    <lineage>
        <taxon>Eukaryota</taxon>
        <taxon>Viridiplantae</taxon>
        <taxon>Streptophyta</taxon>
        <taxon>Embryophyta</taxon>
        <taxon>Tracheophyta</taxon>
        <taxon>Spermatophyta</taxon>
        <taxon>Magnoliopsida</taxon>
        <taxon>Magnoliidae</taxon>
        <taxon>Piperales</taxon>
        <taxon>Aristolochiaceae</taxon>
        <taxon>Aristolochia</taxon>
    </lineage>
</organism>
<dbReference type="InterPro" id="IPR034086">
    <property type="entry name" value="PMEI_plant"/>
</dbReference>
<keyword evidence="4" id="KW-0378">Hydrolase</keyword>
<evidence type="ECO:0000256" key="3">
    <source>
        <dbReference type="ARBA" id="ARBA00007786"/>
    </source>
</evidence>
<reference evidence="7 8" key="1">
    <citation type="submission" date="2021-07" db="EMBL/GenBank/DDBJ databases">
        <title>The Aristolochia fimbriata genome: insights into angiosperm evolution, floral development and chemical biosynthesis.</title>
        <authorList>
            <person name="Jiao Y."/>
        </authorList>
    </citation>
    <scope>NUCLEOTIDE SEQUENCE [LARGE SCALE GENOMIC DNA]</scope>
    <source>
        <strain evidence="7">IBCAS-2021</strain>
        <tissue evidence="7">Leaf</tissue>
    </source>
</reference>
<evidence type="ECO:0000256" key="5">
    <source>
        <dbReference type="ARBA" id="ARBA00023085"/>
    </source>
</evidence>
<evidence type="ECO:0000313" key="8">
    <source>
        <dbReference type="Proteomes" id="UP000825729"/>
    </source>
</evidence>
<dbReference type="NCBIfam" id="TIGR01614">
    <property type="entry name" value="PME_inhib"/>
    <property type="match status" value="1"/>
</dbReference>
<dbReference type="InterPro" id="IPR035513">
    <property type="entry name" value="Invertase/methylesterase_inhib"/>
</dbReference>
<dbReference type="EMBL" id="JAINDJ010000006">
    <property type="protein sequence ID" value="KAG9443839.1"/>
    <property type="molecule type" value="Genomic_DNA"/>
</dbReference>
<protein>
    <recommendedName>
        <fullName evidence="6">Pectinesterase catalytic domain-containing protein</fullName>
    </recommendedName>
</protein>
<dbReference type="Proteomes" id="UP000825729">
    <property type="component" value="Unassembled WGS sequence"/>
</dbReference>
<evidence type="ECO:0000256" key="2">
    <source>
        <dbReference type="ARBA" id="ARBA00006027"/>
    </source>
</evidence>
<comment type="caution">
    <text evidence="7">The sequence shown here is derived from an EMBL/GenBank/DDBJ whole genome shotgun (WGS) entry which is preliminary data.</text>
</comment>
<dbReference type="FunFam" id="2.160.20.10:FF:000001">
    <property type="entry name" value="Pectinesterase"/>
    <property type="match status" value="2"/>
</dbReference>
<proteinExistence type="inferred from homology"/>
<feature type="domain" description="Pectinesterase catalytic" evidence="6">
    <location>
        <begin position="570"/>
        <end position="865"/>
    </location>
</feature>
<comment type="pathway">
    <text evidence="1">Glycan metabolism; pectin degradation; 2-dehydro-3-deoxy-D-gluconate from pectin: step 1/5.</text>
</comment>
<name>A0AAV7E4W4_ARIFI</name>
<comment type="similarity">
    <text evidence="2">In the N-terminal section; belongs to the PMEI family.</text>
</comment>
<comment type="similarity">
    <text evidence="3">In the C-terminal section; belongs to the pectinesterase family.</text>
</comment>
<dbReference type="Gene3D" id="1.20.140.40">
    <property type="entry name" value="Invertase/pectin methylesterase inhibitor family protein"/>
    <property type="match status" value="1"/>
</dbReference>
<gene>
    <name evidence="7" type="ORF">H6P81_015179</name>
</gene>
<dbReference type="SUPFAM" id="SSF51126">
    <property type="entry name" value="Pectin lyase-like"/>
    <property type="match status" value="2"/>
</dbReference>
<keyword evidence="5" id="KW-0063">Aspartyl esterase</keyword>
<dbReference type="SUPFAM" id="SSF101148">
    <property type="entry name" value="Plant invertase/pectin methylesterase inhibitor"/>
    <property type="match status" value="1"/>
</dbReference>